<dbReference type="SUPFAM" id="SSF53335">
    <property type="entry name" value="S-adenosyl-L-methionine-dependent methyltransferases"/>
    <property type="match status" value="1"/>
</dbReference>
<proteinExistence type="predicted"/>
<dbReference type="EMBL" id="RXHI01000018">
    <property type="protein sequence ID" value="RUA22365.1"/>
    <property type="molecule type" value="Genomic_DNA"/>
</dbReference>
<accession>A0A3S0NDY3</accession>
<sequence>MDAINRELIERIRNPQWRYFVQEYLGTGSIGLLRKKGIPAGRQESEQSMSSNNIKQYEQYFDSGTYDRRYPLPNRRVMSILESLVTPDSIILDFGCGSGLPITVGRANQACHRFRYLLSGSCQCSSAFTMVSFIGIG</sequence>
<dbReference type="AlphaFoldDB" id="A0A3S0NDY3"/>
<protein>
    <submittedName>
        <fullName evidence="1">Uncharacterized protein</fullName>
    </submittedName>
</protein>
<reference evidence="1" key="1">
    <citation type="submission" date="2018-12" db="EMBL/GenBank/DDBJ databases">
        <authorList>
            <person name="Jadhav K."/>
            <person name="Kushwaha B."/>
            <person name="Jadhav I."/>
        </authorList>
    </citation>
    <scope>NUCLEOTIDE SEQUENCE [LARGE SCALE GENOMIC DNA]</scope>
    <source>
        <strain evidence="1">SBS 10</strain>
    </source>
</reference>
<evidence type="ECO:0000313" key="1">
    <source>
        <dbReference type="EMBL" id="RUA22365.1"/>
    </source>
</evidence>
<dbReference type="InterPro" id="IPR029063">
    <property type="entry name" value="SAM-dependent_MTases_sf"/>
</dbReference>
<organism evidence="1">
    <name type="scientific">Billgrantia gudaonensis</name>
    <dbReference type="NCBI Taxonomy" id="376427"/>
    <lineage>
        <taxon>Bacteria</taxon>
        <taxon>Pseudomonadati</taxon>
        <taxon>Pseudomonadota</taxon>
        <taxon>Gammaproteobacteria</taxon>
        <taxon>Oceanospirillales</taxon>
        <taxon>Halomonadaceae</taxon>
        <taxon>Billgrantia</taxon>
    </lineage>
</organism>
<comment type="caution">
    <text evidence="1">The sequence shown here is derived from an EMBL/GenBank/DDBJ whole genome shotgun (WGS) entry which is preliminary data.</text>
</comment>
<name>A0A3S0NDY3_9GAMM</name>
<gene>
    <name evidence="1" type="ORF">DSL92_06210</name>
</gene>